<accession>A0A1G7E2Q4</accession>
<gene>
    <name evidence="2" type="ORF">SAMN04244550_00633</name>
</gene>
<dbReference type="EMBL" id="FNAY01000002">
    <property type="protein sequence ID" value="SDE57921.1"/>
    <property type="molecule type" value="Genomic_DNA"/>
</dbReference>
<dbReference type="Gene3D" id="3.60.21.10">
    <property type="match status" value="1"/>
</dbReference>
<evidence type="ECO:0000313" key="2">
    <source>
        <dbReference type="EMBL" id="SDE57921.1"/>
    </source>
</evidence>
<dbReference type="SUPFAM" id="SSF56300">
    <property type="entry name" value="Metallo-dependent phosphatases"/>
    <property type="match status" value="1"/>
</dbReference>
<dbReference type="Pfam" id="PF00149">
    <property type="entry name" value="Metallophos"/>
    <property type="match status" value="1"/>
</dbReference>
<proteinExistence type="predicted"/>
<dbReference type="CDD" id="cd00144">
    <property type="entry name" value="MPP_PPP_family"/>
    <property type="match status" value="1"/>
</dbReference>
<dbReference type="InterPro" id="IPR029052">
    <property type="entry name" value="Metallo-depent_PP-like"/>
</dbReference>
<dbReference type="RefSeq" id="WP_074552800.1">
    <property type="nucleotide sequence ID" value="NZ_CP119563.1"/>
</dbReference>
<evidence type="ECO:0000259" key="1">
    <source>
        <dbReference type="Pfam" id="PF00149"/>
    </source>
</evidence>
<feature type="domain" description="Calcineurin-like phosphoesterase" evidence="1">
    <location>
        <begin position="4"/>
        <end position="206"/>
    </location>
</feature>
<dbReference type="PANTHER" id="PTHR42850:SF4">
    <property type="entry name" value="ZINC-DEPENDENT ENDOPOLYPHOSPHATASE"/>
    <property type="match status" value="1"/>
</dbReference>
<name>A0A1G7E2Q4_RHOCA</name>
<dbReference type="OrthoDB" id="9807890at2"/>
<protein>
    <submittedName>
        <fullName evidence="2">Serine/threonine protein phosphatase 1</fullName>
    </submittedName>
</protein>
<dbReference type="Proteomes" id="UP000183812">
    <property type="component" value="Unassembled WGS sequence"/>
</dbReference>
<dbReference type="AlphaFoldDB" id="A0A1G7E2Q4"/>
<reference evidence="2 3" key="1">
    <citation type="submission" date="2016-10" db="EMBL/GenBank/DDBJ databases">
        <authorList>
            <person name="de Groot N.N."/>
        </authorList>
    </citation>
    <scope>NUCLEOTIDE SEQUENCE [LARGE SCALE GENOMIC DNA]</scope>
    <source>
        <strain evidence="3">DSM 938 / 37b4</strain>
    </source>
</reference>
<dbReference type="InterPro" id="IPR050126">
    <property type="entry name" value="Ap4A_hydrolase"/>
</dbReference>
<organism evidence="2 3">
    <name type="scientific">Rhodobacter capsulatus</name>
    <name type="common">Rhodopseudomonas capsulata</name>
    <dbReference type="NCBI Taxonomy" id="1061"/>
    <lineage>
        <taxon>Bacteria</taxon>
        <taxon>Pseudomonadati</taxon>
        <taxon>Pseudomonadota</taxon>
        <taxon>Alphaproteobacteria</taxon>
        <taxon>Rhodobacterales</taxon>
        <taxon>Rhodobacter group</taxon>
        <taxon>Rhodobacter</taxon>
    </lineage>
</organism>
<evidence type="ECO:0000313" key="3">
    <source>
        <dbReference type="Proteomes" id="UP000183812"/>
    </source>
</evidence>
<dbReference type="GO" id="GO:0016791">
    <property type="term" value="F:phosphatase activity"/>
    <property type="evidence" value="ECO:0007669"/>
    <property type="project" value="TreeGrafter"/>
</dbReference>
<sequence>MQSYAIGDIHGQYDLMMRAFDRIETDRTREGAPDSPVVVLGDLCDRGPSSAGVITHLFDRQAAGDNLIVLKGNHDRMFSIFLDDPFGRDPRLRAEYTWMHPRLGGPETLASYGIREPANRPTAQVHAEALAAVPPAHRGWLAGLPLSFRHDAAIFVHAGIRPGVPLAAQTEDDLLWIRAPFLEDPRDHGALIVHGHTALDVPSHYGNRLNLDSSAGYGGPLSAAVIEGRQAWLLTDRGRVPLG</sequence>
<dbReference type="PANTHER" id="PTHR42850">
    <property type="entry name" value="METALLOPHOSPHOESTERASE"/>
    <property type="match status" value="1"/>
</dbReference>
<dbReference type="GO" id="GO:0110154">
    <property type="term" value="P:RNA decapping"/>
    <property type="evidence" value="ECO:0007669"/>
    <property type="project" value="TreeGrafter"/>
</dbReference>
<dbReference type="InterPro" id="IPR004843">
    <property type="entry name" value="Calcineurin-like_PHP"/>
</dbReference>
<dbReference type="GO" id="GO:0008803">
    <property type="term" value="F:bis(5'-nucleosyl)-tetraphosphatase (symmetrical) activity"/>
    <property type="evidence" value="ECO:0007669"/>
    <property type="project" value="TreeGrafter"/>
</dbReference>
<dbReference type="GO" id="GO:0005737">
    <property type="term" value="C:cytoplasm"/>
    <property type="evidence" value="ECO:0007669"/>
    <property type="project" value="TreeGrafter"/>
</dbReference>